<dbReference type="InterPro" id="IPR050683">
    <property type="entry name" value="Bact_Polysacc_Export_ATP-bd"/>
</dbReference>
<dbReference type="InterPro" id="IPR003439">
    <property type="entry name" value="ABC_transporter-like_ATP-bd"/>
</dbReference>
<evidence type="ECO:0000256" key="4">
    <source>
        <dbReference type="ARBA" id="ARBA00022840"/>
    </source>
</evidence>
<dbReference type="GO" id="GO:0005524">
    <property type="term" value="F:ATP binding"/>
    <property type="evidence" value="ECO:0007669"/>
    <property type="project" value="UniProtKB-KW"/>
</dbReference>
<dbReference type="Gene3D" id="3.40.50.300">
    <property type="entry name" value="P-loop containing nucleotide triphosphate hydrolases"/>
    <property type="match status" value="2"/>
</dbReference>
<dbReference type="Pfam" id="PF00685">
    <property type="entry name" value="Sulfotransfer_1"/>
    <property type="match status" value="1"/>
</dbReference>
<sequence>MKNAIELHHVYKKFNKLSGKRNTIKDKIFNPDPQPSTEMWVLRDIHLELPPGSSVALIGKNGSGKSTLLKLICRILHPTSGEVKINGKISTLLELGAGFHPDFTGRENIFFNGSVLGFTRKQIQSKLDSIIAFSELEPYIDMPVRNYSSGMYMRLGFSVAIHMEPDILLMDEILAVGDFEFQKKCMNEILRLKSEGKTIVFVSHSGEQAQQICDQAIWLEDGQIKLSGASRDVVTAYEKSCMTNAYIPEYNYRMGCRSQQQLDFKQALKHFNEALEHGYSEFSVKILRSSVYLELGMQEEASRDAQRCLAIAPPGADYESIIRHVQFVNSKRGIEMVRSAQTVLFDNTTTKPAFLIIGTQKGGTTSLYHYLTQHPNMKAAVVKEIHYFDEQYDHGFDWYKKHFPSDLSAHDITGEASPYYLFHPQTPSRVRELLPDMKLIVLLRNPVDRAYSHYQMMVRKGFEQLSFPEALLAESARVQDEYERMVQDPSYRSANCIHFSYLKRGLYAEQLERWLQYFPPEQLLIMNSERLFQETAECCQRAWEFLGMPAWGLTEFKQLNKGDYTSDIPAETLKWLYEYFEEPNRQLFELIGEKYDWGR</sequence>
<keyword evidence="4 7" id="KW-0067">ATP-binding</keyword>
<dbReference type="RefSeq" id="WP_236339985.1">
    <property type="nucleotide sequence ID" value="NZ_CAKMMF010000007.1"/>
</dbReference>
<evidence type="ECO:0000313" key="8">
    <source>
        <dbReference type="Proteomes" id="UP000838686"/>
    </source>
</evidence>
<dbReference type="PANTHER" id="PTHR46743:SF2">
    <property type="entry name" value="TEICHOIC ACIDS EXPORT ATP-BINDING PROTEIN TAGH"/>
    <property type="match status" value="1"/>
</dbReference>
<evidence type="ECO:0000313" key="7">
    <source>
        <dbReference type="EMBL" id="CAH1201529.1"/>
    </source>
</evidence>
<dbReference type="SUPFAM" id="SSF52540">
    <property type="entry name" value="P-loop containing nucleoside triphosphate hydrolases"/>
    <property type="match status" value="2"/>
</dbReference>
<dbReference type="Gene3D" id="1.25.40.10">
    <property type="entry name" value="Tetratricopeptide repeat domain"/>
    <property type="match status" value="1"/>
</dbReference>
<dbReference type="EMBL" id="CAKMMF010000007">
    <property type="protein sequence ID" value="CAH1201529.1"/>
    <property type="molecule type" value="Genomic_DNA"/>
</dbReference>
<dbReference type="PROSITE" id="PS50893">
    <property type="entry name" value="ABC_TRANSPORTER_2"/>
    <property type="match status" value="1"/>
</dbReference>
<dbReference type="InterPro" id="IPR011990">
    <property type="entry name" value="TPR-like_helical_dom_sf"/>
</dbReference>
<dbReference type="InterPro" id="IPR003593">
    <property type="entry name" value="AAA+_ATPase"/>
</dbReference>
<accession>A0ABN8GC90</accession>
<comment type="similarity">
    <text evidence="1">Belongs to the ABC transporter superfamily.</text>
</comment>
<protein>
    <submittedName>
        <fullName evidence="7">Vitamin B12 import ATP-binding protein BtuD</fullName>
    </submittedName>
</protein>
<dbReference type="InterPro" id="IPR015860">
    <property type="entry name" value="ABC_transpr_TagH-like"/>
</dbReference>
<organism evidence="7 8">
    <name type="scientific">Paenibacillus plantiphilus</name>
    <dbReference type="NCBI Taxonomy" id="2905650"/>
    <lineage>
        <taxon>Bacteria</taxon>
        <taxon>Bacillati</taxon>
        <taxon>Bacillota</taxon>
        <taxon>Bacilli</taxon>
        <taxon>Bacillales</taxon>
        <taxon>Paenibacillaceae</taxon>
        <taxon>Paenibacillus</taxon>
    </lineage>
</organism>
<evidence type="ECO:0000256" key="2">
    <source>
        <dbReference type="ARBA" id="ARBA00022448"/>
    </source>
</evidence>
<name>A0ABN8GC90_9BACL</name>
<dbReference type="SUPFAM" id="SSF48452">
    <property type="entry name" value="TPR-like"/>
    <property type="match status" value="1"/>
</dbReference>
<dbReference type="Proteomes" id="UP000838686">
    <property type="component" value="Unassembled WGS sequence"/>
</dbReference>
<keyword evidence="5" id="KW-1278">Translocase</keyword>
<proteinExistence type="inferred from homology"/>
<evidence type="ECO:0000256" key="3">
    <source>
        <dbReference type="ARBA" id="ARBA00022741"/>
    </source>
</evidence>
<keyword evidence="2" id="KW-0813">Transport</keyword>
<feature type="domain" description="ABC transporter" evidence="6">
    <location>
        <begin position="5"/>
        <end position="246"/>
    </location>
</feature>
<evidence type="ECO:0000256" key="1">
    <source>
        <dbReference type="ARBA" id="ARBA00005417"/>
    </source>
</evidence>
<comment type="caution">
    <text evidence="7">The sequence shown here is derived from an EMBL/GenBank/DDBJ whole genome shotgun (WGS) entry which is preliminary data.</text>
</comment>
<dbReference type="SMART" id="SM00382">
    <property type="entry name" value="AAA"/>
    <property type="match status" value="1"/>
</dbReference>
<dbReference type="PANTHER" id="PTHR46743">
    <property type="entry name" value="TEICHOIC ACIDS EXPORT ATP-BINDING PROTEIN TAGH"/>
    <property type="match status" value="1"/>
</dbReference>
<evidence type="ECO:0000259" key="6">
    <source>
        <dbReference type="PROSITE" id="PS50893"/>
    </source>
</evidence>
<dbReference type="InterPro" id="IPR000863">
    <property type="entry name" value="Sulfotransferase_dom"/>
</dbReference>
<reference evidence="7" key="1">
    <citation type="submission" date="2022-01" db="EMBL/GenBank/DDBJ databases">
        <authorList>
            <person name="Criscuolo A."/>
        </authorList>
    </citation>
    <scope>NUCLEOTIDE SEQUENCE</scope>
    <source>
        <strain evidence="7">CIP111893</strain>
    </source>
</reference>
<dbReference type="Pfam" id="PF00005">
    <property type="entry name" value="ABC_tran"/>
    <property type="match status" value="1"/>
</dbReference>
<gene>
    <name evidence="7" type="primary">btuD_6</name>
    <name evidence="7" type="ORF">PAECIP111893_01644</name>
</gene>
<evidence type="ECO:0000256" key="5">
    <source>
        <dbReference type="ARBA" id="ARBA00022967"/>
    </source>
</evidence>
<dbReference type="CDD" id="cd03220">
    <property type="entry name" value="ABC_KpsT_Wzt"/>
    <property type="match status" value="1"/>
</dbReference>
<keyword evidence="8" id="KW-1185">Reference proteome</keyword>
<dbReference type="InterPro" id="IPR027417">
    <property type="entry name" value="P-loop_NTPase"/>
</dbReference>
<keyword evidence="3" id="KW-0547">Nucleotide-binding</keyword>